<reference evidence="2" key="1">
    <citation type="journal article" date="2019" name="Int. J. Syst. Evol. Microbiol.">
        <title>The Global Catalogue of Microorganisms (GCM) 10K type strain sequencing project: providing services to taxonomists for standard genome sequencing and annotation.</title>
        <authorList>
            <consortium name="The Broad Institute Genomics Platform"/>
            <consortium name="The Broad Institute Genome Sequencing Center for Infectious Disease"/>
            <person name="Wu L."/>
            <person name="Ma J."/>
        </authorList>
    </citation>
    <scope>NUCLEOTIDE SEQUENCE [LARGE SCALE GENOMIC DNA]</scope>
    <source>
        <strain evidence="2">CCM 8947</strain>
    </source>
</reference>
<organism evidence="1 2">
    <name type="scientific">Lacticaseibacillus yichunensis</name>
    <dbReference type="NCBI Taxonomy" id="2486015"/>
    <lineage>
        <taxon>Bacteria</taxon>
        <taxon>Bacillati</taxon>
        <taxon>Bacillota</taxon>
        <taxon>Bacilli</taxon>
        <taxon>Lactobacillales</taxon>
        <taxon>Lactobacillaceae</taxon>
        <taxon>Lacticaseibacillus</taxon>
    </lineage>
</organism>
<dbReference type="Pfam" id="PF13245">
    <property type="entry name" value="AAA_19"/>
    <property type="match status" value="1"/>
</dbReference>
<dbReference type="PANTHER" id="PTHR11070:SF2">
    <property type="entry name" value="ATP-DEPENDENT DNA HELICASE SRS2"/>
    <property type="match status" value="1"/>
</dbReference>
<sequence length="368" mass="42605">MVAEIKLAVAGSGKTRWLGDNVLLEKRNLLITFTNQNVKNIKHSIQRHHGEIPENTYVMTYTRFVYYWLLRPFEPSIKVGDHVGSFRSSGIDITTPPVHDRENPGNGYYTKDKVFHYLSRWSNGLFSNRLSDLYCCQPAVYKKKARERLDKFFDAIYVDEFQDFTDADYKLLVDLAKISDTEVHYVGDFYQSLVSNSNKRRGTPYSKITELSEIIDEFREKKFEVDTQTLRRSWRCSAEVCTFVNSRLGIPIESADEHDGSIVLLSNQLEIMRTLNNTEITKLMWSSAVPGYDLFPSTNKWGYSKGDTYRDICVVLTDSTDHLLEDTELKLKPQTLHRLYVALTRAKRNVFLVKRSDYLKALKNQAVS</sequence>
<protein>
    <submittedName>
        <fullName evidence="1">AAA family ATPase</fullName>
    </submittedName>
</protein>
<keyword evidence="2" id="KW-1185">Reference proteome</keyword>
<name>A0ABW4CNM7_9LACO</name>
<dbReference type="SUPFAM" id="SSF52540">
    <property type="entry name" value="P-loop containing nucleoside triphosphate hydrolases"/>
    <property type="match status" value="1"/>
</dbReference>
<dbReference type="Gene3D" id="3.40.50.300">
    <property type="entry name" value="P-loop containing nucleotide triphosphate hydrolases"/>
    <property type="match status" value="1"/>
</dbReference>
<evidence type="ECO:0000313" key="2">
    <source>
        <dbReference type="Proteomes" id="UP001597192"/>
    </source>
</evidence>
<dbReference type="InterPro" id="IPR000212">
    <property type="entry name" value="DNA_helicase_UvrD/REP"/>
</dbReference>
<accession>A0ABW4CNM7</accession>
<dbReference type="InterPro" id="IPR027417">
    <property type="entry name" value="P-loop_NTPase"/>
</dbReference>
<dbReference type="RefSeq" id="WP_125698096.1">
    <property type="nucleotide sequence ID" value="NZ_JBHTOG010000035.1"/>
</dbReference>
<dbReference type="Proteomes" id="UP001597192">
    <property type="component" value="Unassembled WGS sequence"/>
</dbReference>
<dbReference type="PANTHER" id="PTHR11070">
    <property type="entry name" value="UVRD / RECB / PCRA DNA HELICASE FAMILY MEMBER"/>
    <property type="match status" value="1"/>
</dbReference>
<comment type="caution">
    <text evidence="1">The sequence shown here is derived from an EMBL/GenBank/DDBJ whole genome shotgun (WGS) entry which is preliminary data.</text>
</comment>
<gene>
    <name evidence="1" type="ORF">ACFQ47_06705</name>
</gene>
<proteinExistence type="predicted"/>
<dbReference type="EMBL" id="JBHTOG010000035">
    <property type="protein sequence ID" value="MFD1432372.1"/>
    <property type="molecule type" value="Genomic_DNA"/>
</dbReference>
<evidence type="ECO:0000313" key="1">
    <source>
        <dbReference type="EMBL" id="MFD1432372.1"/>
    </source>
</evidence>